<dbReference type="OrthoDB" id="309662at2759"/>
<sequence>MGICGCKNSPKQKRQEMKQIINQVNQKQVKDDQFSELSEEIQEILAYYLKNENNSPQNKQLSESNYLKHSLEMPNTPYFKSNADSEDQFHFMKQAKQLEEISIQLPNQSSDFLPVIKENNNQNNQEKKQKVYLINNHKFQSICPICNNDHIWFHNCKQEFIYLEEQLIFCQQCNFKTLIKEYEFVCLKTSERFKFSTDQIGDLFA</sequence>
<reference evidence="1" key="1">
    <citation type="submission" date="2021-01" db="EMBL/GenBank/DDBJ databases">
        <authorList>
            <consortium name="Genoscope - CEA"/>
            <person name="William W."/>
        </authorList>
    </citation>
    <scope>NUCLEOTIDE SEQUENCE</scope>
</reference>
<name>A0A8S1R407_9CILI</name>
<organism evidence="1 2">
    <name type="scientific">Paramecium sonneborni</name>
    <dbReference type="NCBI Taxonomy" id="65129"/>
    <lineage>
        <taxon>Eukaryota</taxon>
        <taxon>Sar</taxon>
        <taxon>Alveolata</taxon>
        <taxon>Ciliophora</taxon>
        <taxon>Intramacronucleata</taxon>
        <taxon>Oligohymenophorea</taxon>
        <taxon>Peniculida</taxon>
        <taxon>Parameciidae</taxon>
        <taxon>Paramecium</taxon>
    </lineage>
</organism>
<evidence type="ECO:0000313" key="1">
    <source>
        <dbReference type="EMBL" id="CAD8122093.1"/>
    </source>
</evidence>
<comment type="caution">
    <text evidence="1">The sequence shown here is derived from an EMBL/GenBank/DDBJ whole genome shotgun (WGS) entry which is preliminary data.</text>
</comment>
<dbReference type="EMBL" id="CAJJDN010000136">
    <property type="protein sequence ID" value="CAD8122093.1"/>
    <property type="molecule type" value="Genomic_DNA"/>
</dbReference>
<evidence type="ECO:0000313" key="2">
    <source>
        <dbReference type="Proteomes" id="UP000692954"/>
    </source>
</evidence>
<keyword evidence="2" id="KW-1185">Reference proteome</keyword>
<protein>
    <submittedName>
        <fullName evidence="1">Uncharacterized protein</fullName>
    </submittedName>
</protein>
<dbReference type="Proteomes" id="UP000692954">
    <property type="component" value="Unassembled WGS sequence"/>
</dbReference>
<dbReference type="AlphaFoldDB" id="A0A8S1R407"/>
<gene>
    <name evidence="1" type="ORF">PSON_ATCC_30995.1.T1360082</name>
</gene>
<accession>A0A8S1R407</accession>
<proteinExistence type="predicted"/>